<organism evidence="11 12">
    <name type="scientific">Lactobacillus porci</name>
    <dbReference type="NCBI Taxonomy" id="2012477"/>
    <lineage>
        <taxon>Bacteria</taxon>
        <taxon>Bacillati</taxon>
        <taxon>Bacillota</taxon>
        <taxon>Bacilli</taxon>
        <taxon>Lactobacillales</taxon>
        <taxon>Lactobacillaceae</taxon>
        <taxon>Lactobacillus</taxon>
    </lineage>
</organism>
<feature type="compositionally biased region" description="Basic and acidic residues" evidence="10">
    <location>
        <begin position="13"/>
        <end position="24"/>
    </location>
</feature>
<comment type="function">
    <text evidence="2 9">Catalyzes the formation of N(7)-methylguanine at position 46 (m7G46) in tRNA.</text>
</comment>
<name>A0A6A8MG71_9LACO</name>
<dbReference type="InterPro" id="IPR029063">
    <property type="entry name" value="SAM-dependent_MTases_sf"/>
</dbReference>
<comment type="catalytic activity">
    <reaction evidence="1 9">
        <text>guanosine(46) in tRNA + S-adenosyl-L-methionine = N(7)-methylguanosine(46) in tRNA + S-adenosyl-L-homocysteine</text>
        <dbReference type="Rhea" id="RHEA:42708"/>
        <dbReference type="Rhea" id="RHEA-COMP:10188"/>
        <dbReference type="Rhea" id="RHEA-COMP:10189"/>
        <dbReference type="ChEBI" id="CHEBI:57856"/>
        <dbReference type="ChEBI" id="CHEBI:59789"/>
        <dbReference type="ChEBI" id="CHEBI:74269"/>
        <dbReference type="ChEBI" id="CHEBI:74480"/>
        <dbReference type="EC" id="2.1.1.33"/>
    </reaction>
</comment>
<dbReference type="NCBIfam" id="NF001080">
    <property type="entry name" value="PRK00121.2-2"/>
    <property type="match status" value="1"/>
</dbReference>
<dbReference type="FunFam" id="3.40.50.150:FF:000035">
    <property type="entry name" value="tRNA (guanine-N(7)-)-methyltransferase"/>
    <property type="match status" value="1"/>
</dbReference>
<evidence type="ECO:0000256" key="1">
    <source>
        <dbReference type="ARBA" id="ARBA00000142"/>
    </source>
</evidence>
<feature type="binding site" evidence="9">
    <location>
        <position position="97"/>
    </location>
    <ligand>
        <name>S-adenosyl-L-methionine</name>
        <dbReference type="ChEBI" id="CHEBI:59789"/>
    </ligand>
</feature>
<comment type="similarity">
    <text evidence="8 9">Belongs to the class I-like SAM-binding methyltransferase superfamily. TrmB family.</text>
</comment>
<evidence type="ECO:0000256" key="2">
    <source>
        <dbReference type="ARBA" id="ARBA00003015"/>
    </source>
</evidence>
<protein>
    <recommendedName>
        <fullName evidence="9">tRNA (guanine-N(7)-)-methyltransferase</fullName>
        <ecNumber evidence="9">2.1.1.33</ecNumber>
    </recommendedName>
    <alternativeName>
        <fullName evidence="9">tRNA (guanine(46)-N(7))-methyltransferase</fullName>
    </alternativeName>
    <alternativeName>
        <fullName evidence="9">tRNA(m7G46)-methyltransferase</fullName>
    </alternativeName>
</protein>
<evidence type="ECO:0000313" key="12">
    <source>
        <dbReference type="Proteomes" id="UP000438120"/>
    </source>
</evidence>
<keyword evidence="12" id="KW-1185">Reference proteome</keyword>
<feature type="region of interest" description="Disordered" evidence="10">
    <location>
        <begin position="1"/>
        <end position="24"/>
    </location>
</feature>
<dbReference type="CDD" id="cd02440">
    <property type="entry name" value="AdoMet_MTases"/>
    <property type="match status" value="1"/>
</dbReference>
<dbReference type="RefSeq" id="WP_154549344.1">
    <property type="nucleotide sequence ID" value="NZ_JBKZBY010000004.1"/>
</dbReference>
<evidence type="ECO:0000256" key="5">
    <source>
        <dbReference type="ARBA" id="ARBA00022691"/>
    </source>
</evidence>
<dbReference type="InterPro" id="IPR003358">
    <property type="entry name" value="tRNA_(Gua-N-7)_MeTrfase_Trmb"/>
</dbReference>
<dbReference type="Pfam" id="PF02390">
    <property type="entry name" value="Methyltransf_4"/>
    <property type="match status" value="1"/>
</dbReference>
<dbReference type="NCBIfam" id="TIGR00091">
    <property type="entry name" value="tRNA (guanosine(46)-N7)-methyltransferase TrmB"/>
    <property type="match status" value="1"/>
</dbReference>
<evidence type="ECO:0000256" key="6">
    <source>
        <dbReference type="ARBA" id="ARBA00022694"/>
    </source>
</evidence>
<evidence type="ECO:0000313" key="11">
    <source>
        <dbReference type="EMBL" id="MST87733.1"/>
    </source>
</evidence>
<comment type="pathway">
    <text evidence="7 9">tRNA modification; N(7)-methylguanine-tRNA biosynthesis.</text>
</comment>
<dbReference type="HAMAP" id="MF_01057">
    <property type="entry name" value="tRNA_methyltr_TrmB"/>
    <property type="match status" value="1"/>
</dbReference>
<reference evidence="11 12" key="1">
    <citation type="submission" date="2019-08" db="EMBL/GenBank/DDBJ databases">
        <title>In-depth cultivation of the pig gut microbiome towards novel bacterial diversity and tailored functional studies.</title>
        <authorList>
            <person name="Wylensek D."/>
            <person name="Hitch T.C.A."/>
            <person name="Clavel T."/>
        </authorList>
    </citation>
    <scope>NUCLEOTIDE SEQUENCE [LARGE SCALE GENOMIC DNA]</scope>
    <source>
        <strain evidence="11 12">Bifido-178-WT-2B</strain>
    </source>
</reference>
<dbReference type="SUPFAM" id="SSF53335">
    <property type="entry name" value="S-adenosyl-L-methionine-dependent methyltransferases"/>
    <property type="match status" value="1"/>
</dbReference>
<evidence type="ECO:0000256" key="8">
    <source>
        <dbReference type="ARBA" id="ARBA00060767"/>
    </source>
</evidence>
<keyword evidence="3 9" id="KW-0489">Methyltransferase</keyword>
<evidence type="ECO:0000256" key="7">
    <source>
        <dbReference type="ARBA" id="ARBA00060552"/>
    </source>
</evidence>
<keyword evidence="6 9" id="KW-0819">tRNA processing</keyword>
<dbReference type="PROSITE" id="PS51625">
    <property type="entry name" value="SAM_MT_TRMB"/>
    <property type="match status" value="1"/>
</dbReference>
<feature type="binding site" evidence="9">
    <location>
        <position position="45"/>
    </location>
    <ligand>
        <name>S-adenosyl-L-methionine</name>
        <dbReference type="ChEBI" id="CHEBI:59789"/>
    </ligand>
</feature>
<dbReference type="EC" id="2.1.1.33" evidence="9"/>
<keyword evidence="5 9" id="KW-0949">S-adenosyl-L-methionine</keyword>
<dbReference type="PANTHER" id="PTHR23417">
    <property type="entry name" value="3-DEOXY-D-MANNO-OCTULOSONIC-ACID TRANSFERASE/TRNA GUANINE-N 7 - -METHYLTRANSFERASE"/>
    <property type="match status" value="1"/>
</dbReference>
<evidence type="ECO:0000256" key="4">
    <source>
        <dbReference type="ARBA" id="ARBA00022679"/>
    </source>
</evidence>
<feature type="binding site" evidence="9">
    <location>
        <begin position="195"/>
        <end position="198"/>
    </location>
    <ligand>
        <name>substrate</name>
    </ligand>
</feature>
<feature type="binding site" evidence="9">
    <location>
        <position position="155"/>
    </location>
    <ligand>
        <name>substrate</name>
    </ligand>
</feature>
<evidence type="ECO:0000256" key="3">
    <source>
        <dbReference type="ARBA" id="ARBA00022603"/>
    </source>
</evidence>
<feature type="binding site" evidence="9">
    <location>
        <position position="119"/>
    </location>
    <ligand>
        <name>S-adenosyl-L-methionine</name>
        <dbReference type="ChEBI" id="CHEBI:59789"/>
    </ligand>
</feature>
<dbReference type="OrthoDB" id="9802090at2"/>
<dbReference type="GO" id="GO:0008176">
    <property type="term" value="F:tRNA (guanine(46)-N7)-methyltransferase activity"/>
    <property type="evidence" value="ECO:0007669"/>
    <property type="project" value="UniProtKB-UniRule"/>
</dbReference>
<evidence type="ECO:0000256" key="10">
    <source>
        <dbReference type="SAM" id="MobiDB-lite"/>
    </source>
</evidence>
<dbReference type="PANTHER" id="PTHR23417:SF14">
    <property type="entry name" value="PENTACOTRIPEPTIDE-REPEAT REGION OF PRORP DOMAIN-CONTAINING PROTEIN"/>
    <property type="match status" value="1"/>
</dbReference>
<dbReference type="Proteomes" id="UP000438120">
    <property type="component" value="Unassembled WGS sequence"/>
</dbReference>
<dbReference type="EMBL" id="VUMX01000030">
    <property type="protein sequence ID" value="MST87733.1"/>
    <property type="molecule type" value="Genomic_DNA"/>
</dbReference>
<evidence type="ECO:0000256" key="9">
    <source>
        <dbReference type="HAMAP-Rule" id="MF_01057"/>
    </source>
</evidence>
<dbReference type="GO" id="GO:0043527">
    <property type="term" value="C:tRNA methyltransferase complex"/>
    <property type="evidence" value="ECO:0007669"/>
    <property type="project" value="TreeGrafter"/>
</dbReference>
<dbReference type="InterPro" id="IPR055361">
    <property type="entry name" value="tRNA_methyltr_TrmB_bact"/>
</dbReference>
<dbReference type="AlphaFoldDB" id="A0A6A8MG71"/>
<accession>A0A6A8MG71</accession>
<proteinExistence type="inferred from homology"/>
<gene>
    <name evidence="9 11" type="primary">trmB</name>
    <name evidence="11" type="ORF">FYJ62_08935</name>
</gene>
<dbReference type="UniPathway" id="UPA00989"/>
<sequence>MRLKNKPWANQLIDDHPEAALDRPDPEVKIDWDSRFAKKQPIEIEIGSGKGQFITTLAQQHPEKNFIAMEIQKTAAGIILKKKLDEGLDNLQILCADAANLVAYFGQNSTNRIYLNFSDPWPKTRHEKRRLTYRSFLEEYRQVLTADGMIEFKTDNAGLFAYSLKSMNNFGMHFDFVSVDLHHEKEEIVAANIETEYEHKFASKGNPIYCLHADFLDKDR</sequence>
<comment type="caution">
    <text evidence="11">The sequence shown here is derived from an EMBL/GenBank/DDBJ whole genome shotgun (WGS) entry which is preliminary data.</text>
</comment>
<feature type="binding site" evidence="9">
    <location>
        <position position="123"/>
    </location>
    <ligand>
        <name>substrate</name>
    </ligand>
</feature>
<keyword evidence="4 9" id="KW-0808">Transferase</keyword>
<feature type="region of interest" description="Interaction with RNA" evidence="9">
    <location>
        <begin position="125"/>
        <end position="130"/>
    </location>
</feature>
<dbReference type="Gene3D" id="3.40.50.150">
    <property type="entry name" value="Vaccinia Virus protein VP39"/>
    <property type="match status" value="1"/>
</dbReference>
<feature type="binding site" evidence="9">
    <location>
        <position position="70"/>
    </location>
    <ligand>
        <name>S-adenosyl-L-methionine</name>
        <dbReference type="ChEBI" id="CHEBI:59789"/>
    </ligand>
</feature>